<dbReference type="Pfam" id="PF00126">
    <property type="entry name" value="HTH_1"/>
    <property type="match status" value="1"/>
</dbReference>
<name>A0A2S6HUQ7_9FIRM</name>
<evidence type="ECO:0000313" key="6">
    <source>
        <dbReference type="EMBL" id="PPK81494.1"/>
    </source>
</evidence>
<dbReference type="GO" id="GO:0003700">
    <property type="term" value="F:DNA-binding transcription factor activity"/>
    <property type="evidence" value="ECO:0007669"/>
    <property type="project" value="InterPro"/>
</dbReference>
<dbReference type="PROSITE" id="PS50931">
    <property type="entry name" value="HTH_LYSR"/>
    <property type="match status" value="1"/>
</dbReference>
<dbReference type="CDD" id="cd05466">
    <property type="entry name" value="PBP2_LTTR_substrate"/>
    <property type="match status" value="1"/>
</dbReference>
<feature type="domain" description="HTH lysR-type" evidence="5">
    <location>
        <begin position="2"/>
        <end position="59"/>
    </location>
</feature>
<dbReference type="Gene3D" id="1.10.10.10">
    <property type="entry name" value="Winged helix-like DNA-binding domain superfamily/Winged helix DNA-binding domain"/>
    <property type="match status" value="1"/>
</dbReference>
<keyword evidence="4" id="KW-0804">Transcription</keyword>
<evidence type="ECO:0000256" key="2">
    <source>
        <dbReference type="ARBA" id="ARBA00023015"/>
    </source>
</evidence>
<accession>A0A2S6HUQ7</accession>
<gene>
    <name evidence="6" type="ORF">BXY41_104297</name>
</gene>
<comment type="similarity">
    <text evidence="1">Belongs to the LysR transcriptional regulatory family.</text>
</comment>
<reference evidence="6 7" key="1">
    <citation type="submission" date="2018-02" db="EMBL/GenBank/DDBJ databases">
        <title>Genomic Encyclopedia of Archaeal and Bacterial Type Strains, Phase II (KMG-II): from individual species to whole genera.</title>
        <authorList>
            <person name="Goeker M."/>
        </authorList>
    </citation>
    <scope>NUCLEOTIDE SEQUENCE [LARGE SCALE GENOMIC DNA]</scope>
    <source>
        <strain evidence="6 7">DSM 3808</strain>
    </source>
</reference>
<dbReference type="PANTHER" id="PTHR30126:SF100">
    <property type="entry name" value="LYSR-FAMILY TRANSCRIPTIONAL REGULATOR"/>
    <property type="match status" value="1"/>
</dbReference>
<dbReference type="InterPro" id="IPR036388">
    <property type="entry name" value="WH-like_DNA-bd_sf"/>
</dbReference>
<evidence type="ECO:0000256" key="1">
    <source>
        <dbReference type="ARBA" id="ARBA00009437"/>
    </source>
</evidence>
<keyword evidence="7" id="KW-1185">Reference proteome</keyword>
<dbReference type="AlphaFoldDB" id="A0A2S6HUQ7"/>
<evidence type="ECO:0000256" key="3">
    <source>
        <dbReference type="ARBA" id="ARBA00023125"/>
    </source>
</evidence>
<keyword evidence="3 6" id="KW-0238">DNA-binding</keyword>
<dbReference type="PANTHER" id="PTHR30126">
    <property type="entry name" value="HTH-TYPE TRANSCRIPTIONAL REGULATOR"/>
    <property type="match status" value="1"/>
</dbReference>
<keyword evidence="2" id="KW-0805">Transcription regulation</keyword>
<dbReference type="Proteomes" id="UP000237749">
    <property type="component" value="Unassembled WGS sequence"/>
</dbReference>
<dbReference type="SUPFAM" id="SSF53850">
    <property type="entry name" value="Periplasmic binding protein-like II"/>
    <property type="match status" value="1"/>
</dbReference>
<dbReference type="GO" id="GO:0000976">
    <property type="term" value="F:transcription cis-regulatory region binding"/>
    <property type="evidence" value="ECO:0007669"/>
    <property type="project" value="TreeGrafter"/>
</dbReference>
<dbReference type="SUPFAM" id="SSF46785">
    <property type="entry name" value="Winged helix' DNA-binding domain"/>
    <property type="match status" value="1"/>
</dbReference>
<protein>
    <submittedName>
        <fullName evidence="6">DNA-binding transcriptional LysR family regulator</fullName>
    </submittedName>
</protein>
<dbReference type="OrthoDB" id="9803735at2"/>
<dbReference type="RefSeq" id="WP_104436584.1">
    <property type="nucleotide sequence ID" value="NZ_PTJA01000004.1"/>
</dbReference>
<evidence type="ECO:0000256" key="4">
    <source>
        <dbReference type="ARBA" id="ARBA00023163"/>
    </source>
</evidence>
<organism evidence="6 7">
    <name type="scientific">Lacrimispora xylanisolvens</name>
    <dbReference type="NCBI Taxonomy" id="384636"/>
    <lineage>
        <taxon>Bacteria</taxon>
        <taxon>Bacillati</taxon>
        <taxon>Bacillota</taxon>
        <taxon>Clostridia</taxon>
        <taxon>Lachnospirales</taxon>
        <taxon>Lachnospiraceae</taxon>
        <taxon>Lacrimispora</taxon>
    </lineage>
</organism>
<comment type="caution">
    <text evidence="6">The sequence shown here is derived from an EMBL/GenBank/DDBJ whole genome shotgun (WGS) entry which is preliminary data.</text>
</comment>
<sequence>MIEIRNLRTLVKIAELGSYTKAAQALGYAQSTLTFQVGAIESYYHCPVFDRTGKTLKLTAFGEQLLECSNSVLREYDNLEQLGKSDAIPQGCLRIGAPESLTLYRLYPLIIAYKSAYPQVEVRMINSPCELLIKDLSAGQLDISFVLQPECMDENLHTELLLEEKMCLVAPAEHTQPDFLPESGEMVFYTEKECSYRQEFERYLQKHHYIPSNVLETANVEAIKKYVTNGLGVSYLPYYTVKSESESGLIRTKFIETDPVFFTQIVYHKKKWISPAIKALINLSREYGRKWSV</sequence>
<evidence type="ECO:0000259" key="5">
    <source>
        <dbReference type="PROSITE" id="PS50931"/>
    </source>
</evidence>
<dbReference type="Pfam" id="PF03466">
    <property type="entry name" value="LysR_substrate"/>
    <property type="match status" value="1"/>
</dbReference>
<dbReference type="Gene3D" id="3.40.190.290">
    <property type="match status" value="1"/>
</dbReference>
<dbReference type="InterPro" id="IPR005119">
    <property type="entry name" value="LysR_subst-bd"/>
</dbReference>
<evidence type="ECO:0000313" key="7">
    <source>
        <dbReference type="Proteomes" id="UP000237749"/>
    </source>
</evidence>
<proteinExistence type="inferred from homology"/>
<dbReference type="InterPro" id="IPR000847">
    <property type="entry name" value="LysR_HTH_N"/>
</dbReference>
<dbReference type="InterPro" id="IPR036390">
    <property type="entry name" value="WH_DNA-bd_sf"/>
</dbReference>
<dbReference type="EMBL" id="PTJA01000004">
    <property type="protein sequence ID" value="PPK81494.1"/>
    <property type="molecule type" value="Genomic_DNA"/>
</dbReference>